<keyword evidence="6 9" id="KW-0472">Membrane</keyword>
<dbReference type="NCBIfam" id="TIGR03025">
    <property type="entry name" value="EPS_sugtrans"/>
    <property type="match status" value="1"/>
</dbReference>
<evidence type="ECO:0000256" key="8">
    <source>
        <dbReference type="SAM" id="MobiDB-lite"/>
    </source>
</evidence>
<feature type="region of interest" description="Disordered" evidence="8">
    <location>
        <begin position="17"/>
        <end position="56"/>
    </location>
</feature>
<dbReference type="GO" id="GO:0016020">
    <property type="term" value="C:membrane"/>
    <property type="evidence" value="ECO:0007669"/>
    <property type="project" value="UniProtKB-SubCell"/>
</dbReference>
<evidence type="ECO:0000256" key="2">
    <source>
        <dbReference type="ARBA" id="ARBA00006464"/>
    </source>
</evidence>
<keyword evidence="7" id="KW-0270">Exopolysaccharide synthesis</keyword>
<keyword evidence="4 9" id="KW-0812">Transmembrane</keyword>
<keyword evidence="12" id="KW-1185">Reference proteome</keyword>
<feature type="transmembrane region" description="Helical" evidence="9">
    <location>
        <begin position="99"/>
        <end position="118"/>
    </location>
</feature>
<dbReference type="GO" id="GO:0009242">
    <property type="term" value="P:colanic acid biosynthetic process"/>
    <property type="evidence" value="ECO:0007669"/>
    <property type="project" value="TreeGrafter"/>
</dbReference>
<dbReference type="EMBL" id="CP023737">
    <property type="protein sequence ID" value="ATQ69560.1"/>
    <property type="molecule type" value="Genomic_DNA"/>
</dbReference>
<sequence length="523" mass="57274">MNLQVLRQQRDALQLRAPEPNWPKGDAPMRQTAADGSHLPAEAPTTPGTSAAEVRTPGASNADIRSFAVYAAEFLAIVLASSFSAAVYGQFLHGAPENVIEFLGIGTTTALLYCGPGNMLGSKNPRALSQLESRIRESVWAWAVACALLLLMIFMLKAGAVLSRGAMLTFFITGLAAVTLVRGFLAPTLVQMVRRAAFARRGAVVITQFADQSLPALLTSLRNAGYASPITVMIDPSGSAEHWTKERKRVLDRVAEYAKTMAAGEIFLCASDVPRSRLRSLKTGLSLIPRSLYYVPDESMSQALHGRHISEVGDRVTIEIQREPLSSAEQIAKRIVDILGATFLLIVLLPAFALAAFAIKLDSPGSVLFRQSRRGLGGRPFDILKFRTMHVAENGPEIRQARRNDRRVTRVGRLLRRSSLDELPQLINVIKGEMSLVGPRPHAVAHDEEFAKIIENYEIRQHVKPGMTGWAQVAGLRGETPSPDAMAKRIEADLWYARNASLWLDIQILLRTAIAIFAQPNAY</sequence>
<dbReference type="STRING" id="595536.GCA_000178815_01580"/>
<gene>
    <name evidence="11" type="ORF">CQW49_18000</name>
</gene>
<dbReference type="KEGG" id="mtw:CQW49_18000"/>
<evidence type="ECO:0000259" key="10">
    <source>
        <dbReference type="Pfam" id="PF02397"/>
    </source>
</evidence>
<name>A0A2D2D3I1_METT3</name>
<evidence type="ECO:0000256" key="3">
    <source>
        <dbReference type="ARBA" id="ARBA00022679"/>
    </source>
</evidence>
<keyword evidence="5 9" id="KW-1133">Transmembrane helix</keyword>
<evidence type="ECO:0000256" key="4">
    <source>
        <dbReference type="ARBA" id="ARBA00022692"/>
    </source>
</evidence>
<feature type="transmembrane region" description="Helical" evidence="9">
    <location>
        <begin position="335"/>
        <end position="359"/>
    </location>
</feature>
<feature type="transmembrane region" description="Helical" evidence="9">
    <location>
        <begin position="166"/>
        <end position="185"/>
    </location>
</feature>
<dbReference type="GO" id="GO:0000271">
    <property type="term" value="P:polysaccharide biosynthetic process"/>
    <property type="evidence" value="ECO:0007669"/>
    <property type="project" value="UniProtKB-KW"/>
</dbReference>
<feature type="transmembrane region" description="Helical" evidence="9">
    <location>
        <begin position="139"/>
        <end position="160"/>
    </location>
</feature>
<evidence type="ECO:0000256" key="9">
    <source>
        <dbReference type="SAM" id="Phobius"/>
    </source>
</evidence>
<feature type="domain" description="Bacterial sugar transferase" evidence="10">
    <location>
        <begin position="333"/>
        <end position="517"/>
    </location>
</feature>
<evidence type="ECO:0000256" key="5">
    <source>
        <dbReference type="ARBA" id="ARBA00022989"/>
    </source>
</evidence>
<organism evidence="11 12">
    <name type="scientific">Methylosinus trichosporium (strain ATCC 35070 / NCIMB 11131 / UNIQEM 75 / OB3b)</name>
    <dbReference type="NCBI Taxonomy" id="595536"/>
    <lineage>
        <taxon>Bacteria</taxon>
        <taxon>Pseudomonadati</taxon>
        <taxon>Pseudomonadota</taxon>
        <taxon>Alphaproteobacteria</taxon>
        <taxon>Hyphomicrobiales</taxon>
        <taxon>Methylocystaceae</taxon>
        <taxon>Methylosinus</taxon>
    </lineage>
</organism>
<accession>A0A2D2D3I1</accession>
<evidence type="ECO:0000313" key="11">
    <source>
        <dbReference type="EMBL" id="ATQ69560.1"/>
    </source>
</evidence>
<dbReference type="Pfam" id="PF13727">
    <property type="entry name" value="CoA_binding_3"/>
    <property type="match status" value="1"/>
</dbReference>
<keyword evidence="3" id="KW-0808">Transferase</keyword>
<reference evidence="12" key="1">
    <citation type="submission" date="2017-10" db="EMBL/GenBank/DDBJ databases">
        <title>Completed PacBio SMRT sequence of Methylosinus trichosporium OB3b reveals presence of a third large plasmid.</title>
        <authorList>
            <person name="Charles T.C."/>
            <person name="Lynch M.D.J."/>
            <person name="Heil J.R."/>
            <person name="Cheng J."/>
        </authorList>
    </citation>
    <scope>NUCLEOTIDE SEQUENCE [LARGE SCALE GENOMIC DNA]</scope>
    <source>
        <strain evidence="12">OB3b</strain>
    </source>
</reference>
<evidence type="ECO:0000256" key="6">
    <source>
        <dbReference type="ARBA" id="ARBA00023136"/>
    </source>
</evidence>
<dbReference type="PANTHER" id="PTHR30576:SF21">
    <property type="entry name" value="UDP-GLUCOSE:UNDECAPRENYL-PHOSPHATE GLUCOSE-1-PHOSPHATE TRANSFERASE"/>
    <property type="match status" value="1"/>
</dbReference>
<proteinExistence type="inferred from homology"/>
<protein>
    <recommendedName>
        <fullName evidence="10">Bacterial sugar transferase domain-containing protein</fullName>
    </recommendedName>
</protein>
<dbReference type="PANTHER" id="PTHR30576">
    <property type="entry name" value="COLANIC BIOSYNTHESIS UDP-GLUCOSE LIPID CARRIER TRANSFERASE"/>
    <property type="match status" value="1"/>
</dbReference>
<comment type="similarity">
    <text evidence="2">Belongs to the bacterial sugar transferase family.</text>
</comment>
<dbReference type="Pfam" id="PF02397">
    <property type="entry name" value="Bac_transf"/>
    <property type="match status" value="1"/>
</dbReference>
<evidence type="ECO:0000256" key="1">
    <source>
        <dbReference type="ARBA" id="ARBA00004141"/>
    </source>
</evidence>
<dbReference type="AlphaFoldDB" id="A0A2D2D3I1"/>
<dbReference type="InterPro" id="IPR017475">
    <property type="entry name" value="EPS_sugar_tfrase"/>
</dbReference>
<evidence type="ECO:0000256" key="7">
    <source>
        <dbReference type="ARBA" id="ARBA00023169"/>
    </source>
</evidence>
<dbReference type="InterPro" id="IPR003362">
    <property type="entry name" value="Bact_transf"/>
</dbReference>
<comment type="subcellular location">
    <subcellularLocation>
        <location evidence="1">Membrane</location>
        <topology evidence="1">Multi-pass membrane protein</topology>
    </subcellularLocation>
</comment>
<evidence type="ECO:0000313" key="12">
    <source>
        <dbReference type="Proteomes" id="UP000230709"/>
    </source>
</evidence>
<dbReference type="RefSeq" id="WP_003610238.1">
    <property type="nucleotide sequence ID" value="NZ_ADVE02000001.1"/>
</dbReference>
<feature type="transmembrane region" description="Helical" evidence="9">
    <location>
        <begin position="67"/>
        <end position="87"/>
    </location>
</feature>
<dbReference type="GO" id="GO:0089702">
    <property type="term" value="F:undecaprenyl-phosphate glucose phosphotransferase activity"/>
    <property type="evidence" value="ECO:0007669"/>
    <property type="project" value="TreeGrafter"/>
</dbReference>
<dbReference type="Proteomes" id="UP000230709">
    <property type="component" value="Chromosome"/>
</dbReference>